<keyword evidence="6" id="KW-1185">Reference proteome</keyword>
<dbReference type="Pfam" id="PF16113">
    <property type="entry name" value="ECH_2"/>
    <property type="match status" value="1"/>
</dbReference>
<evidence type="ECO:0000259" key="4">
    <source>
        <dbReference type="Pfam" id="PF16113"/>
    </source>
</evidence>
<dbReference type="Proteomes" id="UP000646776">
    <property type="component" value="Unassembled WGS sequence"/>
</dbReference>
<dbReference type="GO" id="GO:0006574">
    <property type="term" value="P:L-valine catabolic process"/>
    <property type="evidence" value="ECO:0007669"/>
    <property type="project" value="TreeGrafter"/>
</dbReference>
<dbReference type="InterPro" id="IPR045004">
    <property type="entry name" value="ECH_dom"/>
</dbReference>
<comment type="caution">
    <text evidence="5">The sequence shown here is derived from an EMBL/GenBank/DDBJ whole genome shotgun (WGS) entry which is preliminary data.</text>
</comment>
<reference evidence="5" key="2">
    <citation type="submission" date="2020-09" db="EMBL/GenBank/DDBJ databases">
        <authorList>
            <person name="Sun Q."/>
            <person name="Ohkuma M."/>
        </authorList>
    </citation>
    <scope>NUCLEOTIDE SEQUENCE</scope>
    <source>
        <strain evidence="5">JCM 4125</strain>
    </source>
</reference>
<proteinExistence type="predicted"/>
<protein>
    <recommendedName>
        <fullName evidence="2">3-hydroxyisobutyryl-CoA hydrolase</fullName>
        <ecNumber evidence="2">3.1.2.4</ecNumber>
    </recommendedName>
</protein>
<feature type="domain" description="Enoyl-CoA hydratase/isomerase" evidence="4">
    <location>
        <begin position="17"/>
        <end position="337"/>
    </location>
</feature>
<dbReference type="GO" id="GO:0003860">
    <property type="term" value="F:3-hydroxyisobutyryl-CoA hydrolase activity"/>
    <property type="evidence" value="ECO:0007669"/>
    <property type="project" value="UniProtKB-EC"/>
</dbReference>
<evidence type="ECO:0000256" key="1">
    <source>
        <dbReference type="ARBA" id="ARBA00001709"/>
    </source>
</evidence>
<evidence type="ECO:0000256" key="3">
    <source>
        <dbReference type="ARBA" id="ARBA00022801"/>
    </source>
</evidence>
<dbReference type="EC" id="3.1.2.4" evidence="2"/>
<gene>
    <name evidence="5" type="ORF">GCM10010226_31330</name>
</gene>
<evidence type="ECO:0000256" key="2">
    <source>
        <dbReference type="ARBA" id="ARBA00011915"/>
    </source>
</evidence>
<dbReference type="EMBL" id="BMSA01000007">
    <property type="protein sequence ID" value="GGT51895.1"/>
    <property type="molecule type" value="Genomic_DNA"/>
</dbReference>
<dbReference type="PANTHER" id="PTHR43176:SF3">
    <property type="entry name" value="3-HYDROXYISOBUTYRYL-COA HYDROLASE, MITOCHONDRIAL"/>
    <property type="match status" value="1"/>
</dbReference>
<evidence type="ECO:0000313" key="6">
    <source>
        <dbReference type="Proteomes" id="UP000646776"/>
    </source>
</evidence>
<sequence>MTATDDSVLVGTEGRAAHLTLNRPKALNALTHTMVRCMDEALKTWERDPAVETVVLTGAGERGLCAGGDIHAIHHDVRDGDGTVSAAFWRDEYRLNARIACYPKPYVAVMDGIVMGGGVGVSAHGSVRIVTERSKIAMPETGIGFVPDVGGTYLLALAPGELGTYLALTGVRIGAGDALLCGLADHYVPSATLRLFVDDLATMPVRKALNRHVRPVPEGELATRREWIDSCFAADTVEEIVQRLLSHGAPAAKETAETLLAKSPTALKVTLASLRRARRLGPLERVLEQEYRVSCAALTAPDLVEGIRAQVIDKDRNPRWSPATFAEVTDADVESFFTPLGERELGLAGPDSTEEVAW</sequence>
<reference evidence="5" key="1">
    <citation type="journal article" date="2014" name="Int. J. Syst. Evol. Microbiol.">
        <title>Complete genome sequence of Corynebacterium casei LMG S-19264T (=DSM 44701T), isolated from a smear-ripened cheese.</title>
        <authorList>
            <consortium name="US DOE Joint Genome Institute (JGI-PGF)"/>
            <person name="Walter F."/>
            <person name="Albersmeier A."/>
            <person name="Kalinowski J."/>
            <person name="Ruckert C."/>
        </authorList>
    </citation>
    <scope>NUCLEOTIDE SEQUENCE</scope>
    <source>
        <strain evidence="5">JCM 4125</strain>
    </source>
</reference>
<accession>A0A918HCP8</accession>
<dbReference type="NCBIfam" id="NF004127">
    <property type="entry name" value="PRK05617.1"/>
    <property type="match status" value="1"/>
</dbReference>
<organism evidence="5 6">
    <name type="scientific">Streptomyces phaeofaciens</name>
    <dbReference type="NCBI Taxonomy" id="68254"/>
    <lineage>
        <taxon>Bacteria</taxon>
        <taxon>Bacillati</taxon>
        <taxon>Actinomycetota</taxon>
        <taxon>Actinomycetes</taxon>
        <taxon>Kitasatosporales</taxon>
        <taxon>Streptomycetaceae</taxon>
        <taxon>Streptomyces</taxon>
    </lineage>
</organism>
<dbReference type="RefSeq" id="WP_189711857.1">
    <property type="nucleotide sequence ID" value="NZ_BMSA01000007.1"/>
</dbReference>
<dbReference type="CDD" id="cd06558">
    <property type="entry name" value="crotonase-like"/>
    <property type="match status" value="1"/>
</dbReference>
<evidence type="ECO:0000313" key="5">
    <source>
        <dbReference type="EMBL" id="GGT51895.1"/>
    </source>
</evidence>
<dbReference type="PANTHER" id="PTHR43176">
    <property type="entry name" value="3-HYDROXYISOBUTYRYL-COA HYDROLASE-RELATED"/>
    <property type="match status" value="1"/>
</dbReference>
<dbReference type="AlphaFoldDB" id="A0A918HCP8"/>
<dbReference type="GO" id="GO:0005829">
    <property type="term" value="C:cytosol"/>
    <property type="evidence" value="ECO:0007669"/>
    <property type="project" value="TreeGrafter"/>
</dbReference>
<dbReference type="SUPFAM" id="SSF52096">
    <property type="entry name" value="ClpP/crotonase"/>
    <property type="match status" value="1"/>
</dbReference>
<dbReference type="Gene3D" id="3.90.226.10">
    <property type="entry name" value="2-enoyl-CoA Hydratase, Chain A, domain 1"/>
    <property type="match status" value="1"/>
</dbReference>
<keyword evidence="3 5" id="KW-0378">Hydrolase</keyword>
<comment type="catalytic activity">
    <reaction evidence="1">
        <text>3-hydroxy-2-methylpropanoyl-CoA + H2O = 3-hydroxy-2-methylpropanoate + CoA + H(+)</text>
        <dbReference type="Rhea" id="RHEA:20888"/>
        <dbReference type="ChEBI" id="CHEBI:11805"/>
        <dbReference type="ChEBI" id="CHEBI:15377"/>
        <dbReference type="ChEBI" id="CHEBI:15378"/>
        <dbReference type="ChEBI" id="CHEBI:57287"/>
        <dbReference type="ChEBI" id="CHEBI:57340"/>
        <dbReference type="EC" id="3.1.2.4"/>
    </reaction>
</comment>
<name>A0A918HCP8_9ACTN</name>
<dbReference type="InterPro" id="IPR029045">
    <property type="entry name" value="ClpP/crotonase-like_dom_sf"/>
</dbReference>
<dbReference type="InterPro" id="IPR032259">
    <property type="entry name" value="HIBYL-CoA-H"/>
</dbReference>